<feature type="domain" description="Radical SAM core" evidence="3">
    <location>
        <begin position="1"/>
        <end position="233"/>
    </location>
</feature>
<gene>
    <name evidence="4" type="ORF">HQR01_09420</name>
</gene>
<dbReference type="RefSeq" id="WP_173214613.1">
    <property type="nucleotide sequence ID" value="NZ_CP053921.1"/>
</dbReference>
<dbReference type="InterPro" id="IPR004559">
    <property type="entry name" value="HemW-like"/>
</dbReference>
<dbReference type="GO" id="GO:0006779">
    <property type="term" value="P:porphyrin-containing compound biosynthetic process"/>
    <property type="evidence" value="ECO:0007669"/>
    <property type="project" value="InterPro"/>
</dbReference>
<dbReference type="CDD" id="cd01335">
    <property type="entry name" value="Radical_SAM"/>
    <property type="match status" value="1"/>
</dbReference>
<dbReference type="SFLD" id="SFLDG01065">
    <property type="entry name" value="anaerobic_coproporphyrinogen-I"/>
    <property type="match status" value="1"/>
</dbReference>
<dbReference type="SUPFAM" id="SSF102114">
    <property type="entry name" value="Radical SAM enzymes"/>
    <property type="match status" value="1"/>
</dbReference>
<dbReference type="SMART" id="SM00729">
    <property type="entry name" value="Elp3"/>
    <property type="match status" value="1"/>
</dbReference>
<evidence type="ECO:0000313" key="4">
    <source>
        <dbReference type="EMBL" id="QKG71564.1"/>
    </source>
</evidence>
<dbReference type="Pfam" id="PF04055">
    <property type="entry name" value="Radical_SAM"/>
    <property type="match status" value="1"/>
</dbReference>
<reference evidence="4 5" key="1">
    <citation type="submission" date="2020-05" db="EMBL/GenBank/DDBJ databases">
        <title>Erythrobacter mangrovi sp. nov., isolated from rhizosphere soil of mangrove plant (Kandelia candel).</title>
        <authorList>
            <person name="Ye Y.H."/>
        </authorList>
    </citation>
    <scope>NUCLEOTIDE SEQUENCE [LARGE SCALE GENOMIC DNA]</scope>
    <source>
        <strain evidence="4 5">EB310</strain>
    </source>
</reference>
<dbReference type="NCBIfam" id="TIGR00539">
    <property type="entry name" value="hemN_rel"/>
    <property type="match status" value="1"/>
</dbReference>
<keyword evidence="2" id="KW-0349">Heme</keyword>
<dbReference type="GO" id="GO:0004109">
    <property type="term" value="F:coproporphyrinogen oxidase activity"/>
    <property type="evidence" value="ECO:0007669"/>
    <property type="project" value="InterPro"/>
</dbReference>
<keyword evidence="2" id="KW-0411">Iron-sulfur</keyword>
<evidence type="ECO:0000313" key="5">
    <source>
        <dbReference type="Proteomes" id="UP000504693"/>
    </source>
</evidence>
<dbReference type="InterPro" id="IPR034505">
    <property type="entry name" value="Coproporphyrinogen-III_oxidase"/>
</dbReference>
<dbReference type="Gene3D" id="3.30.750.200">
    <property type="match status" value="1"/>
</dbReference>
<dbReference type="PROSITE" id="PS51918">
    <property type="entry name" value="RADICAL_SAM"/>
    <property type="match status" value="1"/>
</dbReference>
<dbReference type="InterPro" id="IPR010723">
    <property type="entry name" value="HemN_C"/>
</dbReference>
<keyword evidence="2" id="KW-0408">Iron</keyword>
<dbReference type="EMBL" id="CP053921">
    <property type="protein sequence ID" value="QKG71564.1"/>
    <property type="molecule type" value="Genomic_DNA"/>
</dbReference>
<dbReference type="GO" id="GO:0051539">
    <property type="term" value="F:4 iron, 4 sulfur cluster binding"/>
    <property type="evidence" value="ECO:0007669"/>
    <property type="project" value="UniProtKB-UniRule"/>
</dbReference>
<keyword evidence="2" id="KW-0479">Metal-binding</keyword>
<dbReference type="SFLD" id="SFLDF00288">
    <property type="entry name" value="HemN-like__clustered_with_nucl"/>
    <property type="match status" value="1"/>
</dbReference>
<dbReference type="Pfam" id="PF06969">
    <property type="entry name" value="HemN_C"/>
    <property type="match status" value="1"/>
</dbReference>
<proteinExistence type="inferred from homology"/>
<keyword evidence="2" id="KW-0143">Chaperone</keyword>
<protein>
    <recommendedName>
        <fullName evidence="2">Heme chaperone HemW</fullName>
    </recommendedName>
</protein>
<name>A0A7D4BP28_9SPHN</name>
<dbReference type="GO" id="GO:0005737">
    <property type="term" value="C:cytoplasm"/>
    <property type="evidence" value="ECO:0007669"/>
    <property type="project" value="UniProtKB-SubCell"/>
</dbReference>
<sequence length="384" mass="41911">MARALYIHWPFCLAKCPYCDFNSHVRANADITAWEAALLADMRHEAAADKSEESLASIFFGGGTPSLMPPALVSRLLTEAEALWGFEADIEITLEANPSSVEAANFAMLATSGVNRVSLGVQSLRDEVLQFLGRLHGVDEALRAVEAAQRHFDRVSIDLIYARPGQTEAEWSQELGDALALGTDHLSLYQLTIEPATRFATDVRRGVFTPLDDDHAADLFAVTRDMTSAHGLPAYEVSNHARLGQESRHNLTYWRYQGYVGIGPGAHGRRGNVATVRHKKPENFLAAVTSEGHGIAEARDLDRREQASEALLMGLRLAEGIDLDALARSFGVTQPDLIDDAKLALYRDLGLVWETSGRIGVTSQGMPLLDALLGELVRAELVTP</sequence>
<evidence type="ECO:0000256" key="1">
    <source>
        <dbReference type="ARBA" id="ARBA00006100"/>
    </source>
</evidence>
<dbReference type="KEGG" id="emv:HQR01_09420"/>
<dbReference type="PANTHER" id="PTHR13932:SF5">
    <property type="entry name" value="RADICAL S-ADENOSYL METHIONINE DOMAIN-CONTAINING PROTEIN 1, MITOCHONDRIAL"/>
    <property type="match status" value="1"/>
</dbReference>
<comment type="similarity">
    <text evidence="1">Belongs to the anaerobic coproporphyrinogen-III oxidase family. HemW subfamily.</text>
</comment>
<organism evidence="4 5">
    <name type="scientific">Erythrobacter mangrovi</name>
    <dbReference type="NCBI Taxonomy" id="2739433"/>
    <lineage>
        <taxon>Bacteria</taxon>
        <taxon>Pseudomonadati</taxon>
        <taxon>Pseudomonadota</taxon>
        <taxon>Alphaproteobacteria</taxon>
        <taxon>Sphingomonadales</taxon>
        <taxon>Erythrobacteraceae</taxon>
        <taxon>Erythrobacter/Porphyrobacter group</taxon>
        <taxon>Erythrobacter</taxon>
    </lineage>
</organism>
<dbReference type="InterPro" id="IPR006638">
    <property type="entry name" value="Elp3/MiaA/NifB-like_rSAM"/>
</dbReference>
<accession>A0A7D4BP28</accession>
<keyword evidence="2" id="KW-0949">S-adenosyl-L-methionine</keyword>
<evidence type="ECO:0000259" key="3">
    <source>
        <dbReference type="PROSITE" id="PS51918"/>
    </source>
</evidence>
<keyword evidence="2" id="KW-0963">Cytoplasm</keyword>
<dbReference type="GO" id="GO:0046872">
    <property type="term" value="F:metal ion binding"/>
    <property type="evidence" value="ECO:0007669"/>
    <property type="project" value="UniProtKB-UniRule"/>
</dbReference>
<comment type="function">
    <text evidence="2">Probably acts as a heme chaperone, transferring heme to an unknown acceptor. Binds one molecule of heme per monomer, possibly covalently. Binds 1 [4Fe-4S] cluster. The cluster is coordinated with 3 cysteines and an exchangeable S-adenosyl-L-methionine.</text>
</comment>
<evidence type="ECO:0000256" key="2">
    <source>
        <dbReference type="RuleBase" id="RU364116"/>
    </source>
</evidence>
<dbReference type="SFLD" id="SFLDF00562">
    <property type="entry name" value="HemN-like__clustered_with_heat"/>
    <property type="match status" value="1"/>
</dbReference>
<comment type="subcellular location">
    <subcellularLocation>
        <location evidence="2">Cytoplasm</location>
    </subcellularLocation>
</comment>
<keyword evidence="2" id="KW-0004">4Fe-4S</keyword>
<dbReference type="SFLD" id="SFLDS00029">
    <property type="entry name" value="Radical_SAM"/>
    <property type="match status" value="1"/>
</dbReference>
<dbReference type="AlphaFoldDB" id="A0A7D4BP28"/>
<dbReference type="InterPro" id="IPR058240">
    <property type="entry name" value="rSAM_sf"/>
</dbReference>
<dbReference type="PANTHER" id="PTHR13932">
    <property type="entry name" value="COPROPORPHYRINIGEN III OXIDASE"/>
    <property type="match status" value="1"/>
</dbReference>
<dbReference type="Proteomes" id="UP000504693">
    <property type="component" value="Chromosome"/>
</dbReference>
<dbReference type="InterPro" id="IPR007197">
    <property type="entry name" value="rSAM"/>
</dbReference>
<keyword evidence="5" id="KW-1185">Reference proteome</keyword>